<keyword evidence="2" id="KW-1133">Transmembrane helix</keyword>
<feature type="transmembrane region" description="Helical" evidence="2">
    <location>
        <begin position="137"/>
        <end position="159"/>
    </location>
</feature>
<dbReference type="Proteomes" id="UP000230914">
    <property type="component" value="Unassembled WGS sequence"/>
</dbReference>
<feature type="domain" description="CAAX prenyl protease 2/Lysostaphin resistance protein A-like" evidence="3">
    <location>
        <begin position="180"/>
        <end position="273"/>
    </location>
</feature>
<dbReference type="Pfam" id="PF10708">
    <property type="entry name" value="DUF2510"/>
    <property type="match status" value="1"/>
</dbReference>
<organism evidence="5 6">
    <name type="scientific">Ilumatobacter coccineus</name>
    <dbReference type="NCBI Taxonomy" id="467094"/>
    <lineage>
        <taxon>Bacteria</taxon>
        <taxon>Bacillati</taxon>
        <taxon>Actinomycetota</taxon>
        <taxon>Acidimicrobiia</taxon>
        <taxon>Acidimicrobiales</taxon>
        <taxon>Ilumatobacteraceae</taxon>
        <taxon>Ilumatobacter</taxon>
    </lineage>
</organism>
<dbReference type="PANTHER" id="PTHR36435:SF1">
    <property type="entry name" value="CAAX AMINO TERMINAL PROTEASE FAMILY PROTEIN"/>
    <property type="match status" value="1"/>
</dbReference>
<reference evidence="5 6" key="1">
    <citation type="submission" date="2017-10" db="EMBL/GenBank/DDBJ databases">
        <title>Novel microbial diversity and functional potential in the marine mammal oral microbiome.</title>
        <authorList>
            <person name="Dudek N.K."/>
            <person name="Sun C.L."/>
            <person name="Burstein D."/>
            <person name="Kantor R.S."/>
            <person name="Aliaga Goltsman D.S."/>
            <person name="Bik E.M."/>
            <person name="Thomas B.C."/>
            <person name="Banfield J.F."/>
            <person name="Relman D.A."/>
        </authorList>
    </citation>
    <scope>NUCLEOTIDE SEQUENCE [LARGE SCALE GENOMIC DNA]</scope>
    <source>
        <strain evidence="5">DOLJORAL78_61_10</strain>
    </source>
</reference>
<dbReference type="InterPro" id="IPR003675">
    <property type="entry name" value="Rce1/LyrA-like_dom"/>
</dbReference>
<sequence length="291" mass="30541">MIGVPVRSTTMTSSGSPWAPPSSAAAGWYADPTTGLPRYFDGIRWADNQPATPAAKEPIPTLPFKVAVISVGLLALSLVAANLFELVADSSHLPLMAALVVGLLIVYGPSVVWIAIVRHRFGGPASGLKIRWSDLGWGPVIWIITVIIEVITIAILTGFDVPIESNVSDITTGQVSTVYLVLTVISLVVIAPVVEEAVFRGLVLHGLLSGWPAFPVILVQGILFGLAHFIPAFGMSNLGLVAVLSAVGVVLGTAAYLLRRIGATVIAHAIVNGVVVIVVWTGVFDQFSSLI</sequence>
<keyword evidence="2" id="KW-0812">Transmembrane</keyword>
<evidence type="ECO:0000256" key="2">
    <source>
        <dbReference type="SAM" id="Phobius"/>
    </source>
</evidence>
<feature type="transmembrane region" description="Helical" evidence="2">
    <location>
        <begin position="238"/>
        <end position="258"/>
    </location>
</feature>
<accession>A0A2G6KE95</accession>
<dbReference type="InterPro" id="IPR018929">
    <property type="entry name" value="DUF2510"/>
</dbReference>
<dbReference type="GO" id="GO:0080120">
    <property type="term" value="P:CAAX-box protein maturation"/>
    <property type="evidence" value="ECO:0007669"/>
    <property type="project" value="UniProtKB-ARBA"/>
</dbReference>
<dbReference type="PANTHER" id="PTHR36435">
    <property type="entry name" value="SLR1288 PROTEIN"/>
    <property type="match status" value="1"/>
</dbReference>
<dbReference type="GO" id="GO:0004175">
    <property type="term" value="F:endopeptidase activity"/>
    <property type="evidence" value="ECO:0007669"/>
    <property type="project" value="UniProtKB-ARBA"/>
</dbReference>
<evidence type="ECO:0000313" key="5">
    <source>
        <dbReference type="EMBL" id="PIE33988.1"/>
    </source>
</evidence>
<feature type="transmembrane region" description="Helical" evidence="2">
    <location>
        <begin position="66"/>
        <end position="84"/>
    </location>
</feature>
<feature type="transmembrane region" description="Helical" evidence="2">
    <location>
        <begin position="179"/>
        <end position="199"/>
    </location>
</feature>
<feature type="transmembrane region" description="Helical" evidence="2">
    <location>
        <begin position="211"/>
        <end position="232"/>
    </location>
</feature>
<evidence type="ECO:0000313" key="6">
    <source>
        <dbReference type="Proteomes" id="UP000230914"/>
    </source>
</evidence>
<feature type="transmembrane region" description="Helical" evidence="2">
    <location>
        <begin position="96"/>
        <end position="116"/>
    </location>
</feature>
<feature type="domain" description="DUF2510" evidence="4">
    <location>
        <begin position="26"/>
        <end position="55"/>
    </location>
</feature>
<evidence type="ECO:0000256" key="1">
    <source>
        <dbReference type="SAM" id="MobiDB-lite"/>
    </source>
</evidence>
<comment type="caution">
    <text evidence="5">The sequence shown here is derived from an EMBL/GenBank/DDBJ whole genome shotgun (WGS) entry which is preliminary data.</text>
</comment>
<proteinExistence type="predicted"/>
<dbReference type="AlphaFoldDB" id="A0A2G6KE95"/>
<protein>
    <submittedName>
        <fullName evidence="5">Uncharacterized protein</fullName>
    </submittedName>
</protein>
<feature type="compositionally biased region" description="Low complexity" evidence="1">
    <location>
        <begin position="13"/>
        <end position="22"/>
    </location>
</feature>
<dbReference type="Pfam" id="PF02517">
    <property type="entry name" value="Rce1-like"/>
    <property type="match status" value="1"/>
</dbReference>
<name>A0A2G6KE95_9ACTN</name>
<evidence type="ECO:0000259" key="4">
    <source>
        <dbReference type="Pfam" id="PF10708"/>
    </source>
</evidence>
<dbReference type="EMBL" id="PDSL01000023">
    <property type="protein sequence ID" value="PIE33988.1"/>
    <property type="molecule type" value="Genomic_DNA"/>
</dbReference>
<evidence type="ECO:0000259" key="3">
    <source>
        <dbReference type="Pfam" id="PF02517"/>
    </source>
</evidence>
<feature type="region of interest" description="Disordered" evidence="1">
    <location>
        <begin position="1"/>
        <end position="22"/>
    </location>
</feature>
<dbReference type="InterPro" id="IPR052710">
    <property type="entry name" value="CAAX_protease"/>
</dbReference>
<keyword evidence="2" id="KW-0472">Membrane</keyword>
<feature type="transmembrane region" description="Helical" evidence="2">
    <location>
        <begin position="265"/>
        <end position="284"/>
    </location>
</feature>
<gene>
    <name evidence="5" type="ORF">CSA55_01610</name>
</gene>